<gene>
    <name evidence="1" type="ORF">SDC9_117820</name>
</gene>
<proteinExistence type="predicted"/>
<name>A0A645BZT7_9ZZZZ</name>
<evidence type="ECO:0000313" key="1">
    <source>
        <dbReference type="EMBL" id="MPM70859.1"/>
    </source>
</evidence>
<organism evidence="1">
    <name type="scientific">bioreactor metagenome</name>
    <dbReference type="NCBI Taxonomy" id="1076179"/>
    <lineage>
        <taxon>unclassified sequences</taxon>
        <taxon>metagenomes</taxon>
        <taxon>ecological metagenomes</taxon>
    </lineage>
</organism>
<comment type="caution">
    <text evidence="1">The sequence shown here is derived from an EMBL/GenBank/DDBJ whole genome shotgun (WGS) entry which is preliminary data.</text>
</comment>
<dbReference type="EMBL" id="VSSQ01023746">
    <property type="protein sequence ID" value="MPM70859.1"/>
    <property type="molecule type" value="Genomic_DNA"/>
</dbReference>
<dbReference type="AlphaFoldDB" id="A0A645BZT7"/>
<reference evidence="1" key="1">
    <citation type="submission" date="2019-08" db="EMBL/GenBank/DDBJ databases">
        <authorList>
            <person name="Kucharzyk K."/>
            <person name="Murdoch R.W."/>
            <person name="Higgins S."/>
            <person name="Loffler F."/>
        </authorList>
    </citation>
    <scope>NUCLEOTIDE SEQUENCE</scope>
</reference>
<protein>
    <submittedName>
        <fullName evidence="1">Uncharacterized protein</fullName>
    </submittedName>
</protein>
<accession>A0A645BZT7</accession>
<sequence>MNRGFVQQIRTYLRAGAKRSANIDYPNYGYGYGLLNIKGVFDQLR</sequence>